<dbReference type="EMBL" id="BAAALT010000079">
    <property type="protein sequence ID" value="GAA1805969.1"/>
    <property type="molecule type" value="Genomic_DNA"/>
</dbReference>
<gene>
    <name evidence="2" type="ORF">GCM10009682_29770</name>
</gene>
<dbReference type="SMART" id="SM00637">
    <property type="entry name" value="CBD_II"/>
    <property type="match status" value="1"/>
</dbReference>
<dbReference type="Pfam" id="PF00553">
    <property type="entry name" value="CBM_2"/>
    <property type="match status" value="1"/>
</dbReference>
<dbReference type="Proteomes" id="UP001500218">
    <property type="component" value="Unassembled WGS sequence"/>
</dbReference>
<name>A0ABP4YD06_9ACTN</name>
<dbReference type="InterPro" id="IPR008965">
    <property type="entry name" value="CBM2/CBM3_carb-bd_dom_sf"/>
</dbReference>
<dbReference type="InterPro" id="IPR012291">
    <property type="entry name" value="CBM2_carb-bd_dom_sf"/>
</dbReference>
<accession>A0ABP4YD06</accession>
<comment type="caution">
    <text evidence="2">The sequence shown here is derived from an EMBL/GenBank/DDBJ whole genome shotgun (WGS) entry which is preliminary data.</text>
</comment>
<sequence>MVNSWPGGFQGGVTVKAGVAAMTGWTVRLTFANGQTVTQVWNGVASGTSSPVTVRNASYNGTLGAGASTTFGFLGTWNGTNSAPTVTCSGP</sequence>
<feature type="domain" description="CBM2" evidence="1">
    <location>
        <begin position="1"/>
        <end position="91"/>
    </location>
</feature>
<organism evidence="2 3">
    <name type="scientific">Luedemannella flava</name>
    <dbReference type="NCBI Taxonomy" id="349316"/>
    <lineage>
        <taxon>Bacteria</taxon>
        <taxon>Bacillati</taxon>
        <taxon>Actinomycetota</taxon>
        <taxon>Actinomycetes</taxon>
        <taxon>Micromonosporales</taxon>
        <taxon>Micromonosporaceae</taxon>
        <taxon>Luedemannella</taxon>
    </lineage>
</organism>
<evidence type="ECO:0000259" key="1">
    <source>
        <dbReference type="PROSITE" id="PS51173"/>
    </source>
</evidence>
<dbReference type="SUPFAM" id="SSF49384">
    <property type="entry name" value="Carbohydrate-binding domain"/>
    <property type="match status" value="1"/>
</dbReference>
<reference evidence="3" key="1">
    <citation type="journal article" date="2019" name="Int. J. Syst. Evol. Microbiol.">
        <title>The Global Catalogue of Microorganisms (GCM) 10K type strain sequencing project: providing services to taxonomists for standard genome sequencing and annotation.</title>
        <authorList>
            <consortium name="The Broad Institute Genomics Platform"/>
            <consortium name="The Broad Institute Genome Sequencing Center for Infectious Disease"/>
            <person name="Wu L."/>
            <person name="Ma J."/>
        </authorList>
    </citation>
    <scope>NUCLEOTIDE SEQUENCE [LARGE SCALE GENOMIC DNA]</scope>
    <source>
        <strain evidence="3">JCM 13250</strain>
    </source>
</reference>
<keyword evidence="3" id="KW-1185">Reference proteome</keyword>
<protein>
    <recommendedName>
        <fullName evidence="1">CBM2 domain-containing protein</fullName>
    </recommendedName>
</protein>
<evidence type="ECO:0000313" key="2">
    <source>
        <dbReference type="EMBL" id="GAA1805969.1"/>
    </source>
</evidence>
<evidence type="ECO:0000313" key="3">
    <source>
        <dbReference type="Proteomes" id="UP001500218"/>
    </source>
</evidence>
<dbReference type="Gene3D" id="2.60.40.290">
    <property type="match status" value="1"/>
</dbReference>
<proteinExistence type="predicted"/>
<dbReference type="InterPro" id="IPR001919">
    <property type="entry name" value="CBD2"/>
</dbReference>
<dbReference type="PROSITE" id="PS51173">
    <property type="entry name" value="CBM2"/>
    <property type="match status" value="1"/>
</dbReference>